<evidence type="ECO:0000256" key="1">
    <source>
        <dbReference type="ARBA" id="ARBA00022475"/>
    </source>
</evidence>
<sequence>MNFRDSFILVLLPFVILFVFYIKLKTARTGFRFPSGELIKSLKTSFKLKLSRQFVLIRAVVVILVMLTLARLQSPIEQAERYTEGIDIVLALDCSTSMLAEDFKVGGQRMNRLDVIKDVVDDFINDRPNDRIAMVAFAARAYTVCPLTLDHSWLLKNLERVRIGMIEDGTAVGSAIATSLNRLKDSQTKEKIVIELTDGRNNVGDISPVTAAEAAKALGIKVYTIGAGSKGVVPYPVKDFFGNKTYQGIEIDLDEDTLMKIASETDAKYFRATDTESLKNIYKEIDKMEKTPMKEKGYVEYKELFPIFLIPAIFLLFIEIILDNTIFRKIP</sequence>
<evidence type="ECO:0000256" key="4">
    <source>
        <dbReference type="ARBA" id="ARBA00023136"/>
    </source>
</evidence>
<feature type="transmembrane region" description="Helical" evidence="5">
    <location>
        <begin position="6"/>
        <end position="24"/>
    </location>
</feature>
<feature type="transmembrane region" description="Helical" evidence="5">
    <location>
        <begin position="55"/>
        <end position="72"/>
    </location>
</feature>
<dbReference type="InterPro" id="IPR002035">
    <property type="entry name" value="VWF_A"/>
</dbReference>
<comment type="caution">
    <text evidence="7">The sequence shown here is derived from an EMBL/GenBank/DDBJ whole genome shotgun (WGS) entry which is preliminary data.</text>
</comment>
<dbReference type="InterPro" id="IPR033881">
    <property type="entry name" value="vWA_BatA_type"/>
</dbReference>
<dbReference type="EMBL" id="PEWV01000001">
    <property type="protein sequence ID" value="PIU42478.1"/>
    <property type="molecule type" value="Genomic_DNA"/>
</dbReference>
<dbReference type="Proteomes" id="UP000230052">
    <property type="component" value="Unassembled WGS sequence"/>
</dbReference>
<dbReference type="PROSITE" id="PS50234">
    <property type="entry name" value="VWFA"/>
    <property type="match status" value="1"/>
</dbReference>
<dbReference type="InterPro" id="IPR036465">
    <property type="entry name" value="vWFA_dom_sf"/>
</dbReference>
<gene>
    <name evidence="7" type="ORF">COS99_00070</name>
</gene>
<dbReference type="InterPro" id="IPR050768">
    <property type="entry name" value="UPF0353/GerABKA_families"/>
</dbReference>
<dbReference type="Pfam" id="PF00092">
    <property type="entry name" value="VWA"/>
    <property type="match status" value="1"/>
</dbReference>
<reference evidence="7 8" key="1">
    <citation type="submission" date="2017-09" db="EMBL/GenBank/DDBJ databases">
        <title>Depth-based differentiation of microbial function through sediment-hosted aquifers and enrichment of novel symbionts in the deep terrestrial subsurface.</title>
        <authorList>
            <person name="Probst A.J."/>
            <person name="Ladd B."/>
            <person name="Jarett J.K."/>
            <person name="Geller-Mcgrath D.E."/>
            <person name="Sieber C.M."/>
            <person name="Emerson J.B."/>
            <person name="Anantharaman K."/>
            <person name="Thomas B.C."/>
            <person name="Malmstrom R."/>
            <person name="Stieglmeier M."/>
            <person name="Klingl A."/>
            <person name="Woyke T."/>
            <person name="Ryan C.M."/>
            <person name="Banfield J.F."/>
        </authorList>
    </citation>
    <scope>NUCLEOTIDE SEQUENCE [LARGE SCALE GENOMIC DNA]</scope>
    <source>
        <strain evidence="7">CG07_land_8_20_14_0_80_42_15</strain>
    </source>
</reference>
<organism evidence="7 8">
    <name type="scientific">Candidatus Aquitaenariimonas noxiae</name>
    <dbReference type="NCBI Taxonomy" id="1974741"/>
    <lineage>
        <taxon>Bacteria</taxon>
        <taxon>Pseudomonadati</taxon>
        <taxon>Candidatus Omnitrophota</taxon>
        <taxon>Candidatus Aquitaenariimonas</taxon>
    </lineage>
</organism>
<keyword evidence="1" id="KW-1003">Cell membrane</keyword>
<dbReference type="SMART" id="SM00327">
    <property type="entry name" value="VWA"/>
    <property type="match status" value="1"/>
</dbReference>
<protein>
    <submittedName>
        <fullName evidence="7">Aerotolerance regulator BatA</fullName>
    </submittedName>
</protein>
<evidence type="ECO:0000313" key="7">
    <source>
        <dbReference type="EMBL" id="PIU42478.1"/>
    </source>
</evidence>
<keyword evidence="2 5" id="KW-0812">Transmembrane</keyword>
<keyword evidence="3 5" id="KW-1133">Transmembrane helix</keyword>
<evidence type="ECO:0000256" key="5">
    <source>
        <dbReference type="SAM" id="Phobius"/>
    </source>
</evidence>
<accession>A0A2J0KVG8</accession>
<name>A0A2J0KVG8_9BACT</name>
<evidence type="ECO:0000256" key="2">
    <source>
        <dbReference type="ARBA" id="ARBA00022692"/>
    </source>
</evidence>
<proteinExistence type="predicted"/>
<dbReference type="AlphaFoldDB" id="A0A2J0KVG8"/>
<dbReference type="Gene3D" id="3.40.50.410">
    <property type="entry name" value="von Willebrand factor, type A domain"/>
    <property type="match status" value="1"/>
</dbReference>
<dbReference type="SUPFAM" id="SSF53300">
    <property type="entry name" value="vWA-like"/>
    <property type="match status" value="1"/>
</dbReference>
<evidence type="ECO:0000313" key="8">
    <source>
        <dbReference type="Proteomes" id="UP000230052"/>
    </source>
</evidence>
<keyword evidence="4 5" id="KW-0472">Membrane</keyword>
<feature type="transmembrane region" description="Helical" evidence="5">
    <location>
        <begin position="304"/>
        <end position="322"/>
    </location>
</feature>
<feature type="domain" description="VWFA" evidence="6">
    <location>
        <begin position="87"/>
        <end position="285"/>
    </location>
</feature>
<evidence type="ECO:0000256" key="3">
    <source>
        <dbReference type="ARBA" id="ARBA00022989"/>
    </source>
</evidence>
<dbReference type="CDD" id="cd01467">
    <property type="entry name" value="vWA_BatA_type"/>
    <property type="match status" value="1"/>
</dbReference>
<dbReference type="PANTHER" id="PTHR22550">
    <property type="entry name" value="SPORE GERMINATION PROTEIN"/>
    <property type="match status" value="1"/>
</dbReference>
<dbReference type="PANTHER" id="PTHR22550:SF5">
    <property type="entry name" value="LEUCINE ZIPPER PROTEIN 4"/>
    <property type="match status" value="1"/>
</dbReference>
<evidence type="ECO:0000259" key="6">
    <source>
        <dbReference type="PROSITE" id="PS50234"/>
    </source>
</evidence>